<name>A0A498DAJ5_9BACI</name>
<evidence type="ECO:0000313" key="1">
    <source>
        <dbReference type="EMBL" id="RLL48363.1"/>
    </source>
</evidence>
<dbReference type="InterPro" id="IPR027417">
    <property type="entry name" value="P-loop_NTPase"/>
</dbReference>
<proteinExistence type="predicted"/>
<dbReference type="OrthoDB" id="9811101at2"/>
<dbReference type="Gene3D" id="3.40.50.300">
    <property type="entry name" value="P-loop containing nucleotide triphosphate hydrolases"/>
    <property type="match status" value="1"/>
</dbReference>
<dbReference type="RefSeq" id="WP_121521480.1">
    <property type="nucleotide sequence ID" value="NZ_RCHR01000001.1"/>
</dbReference>
<dbReference type="Proteomes" id="UP000270219">
    <property type="component" value="Unassembled WGS sequence"/>
</dbReference>
<evidence type="ECO:0000313" key="2">
    <source>
        <dbReference type="Proteomes" id="UP000270219"/>
    </source>
</evidence>
<protein>
    <recommendedName>
        <fullName evidence="3">Chloramphenicol phosphotransferase</fullName>
    </recommendedName>
</protein>
<reference evidence="1 2" key="1">
    <citation type="submission" date="2018-10" db="EMBL/GenBank/DDBJ databases">
        <title>Oceanobacillus sp. YLB-02 draft genome.</title>
        <authorList>
            <person name="Yu L."/>
        </authorList>
    </citation>
    <scope>NUCLEOTIDE SEQUENCE [LARGE SCALE GENOMIC DNA]</scope>
    <source>
        <strain evidence="1 2">YLB-02</strain>
    </source>
</reference>
<organism evidence="1 2">
    <name type="scientific">Oceanobacillus piezotolerans</name>
    <dbReference type="NCBI Taxonomy" id="2448030"/>
    <lineage>
        <taxon>Bacteria</taxon>
        <taxon>Bacillati</taxon>
        <taxon>Bacillota</taxon>
        <taxon>Bacilli</taxon>
        <taxon>Bacillales</taxon>
        <taxon>Bacillaceae</taxon>
        <taxon>Oceanobacillus</taxon>
    </lineage>
</organism>
<sequence>MEDRENQRLIPLETEYFYYKNVAMFSDQGINLILDQILHDPLTLRKFYGTLNSYPILLVGVHCPVEELKRREQVRGDRRIGQAVSQLSFVHQREIYDVEVNTYTNSLMECAKKIVSRLKDSATLSGFNNSLKEYESSMNR</sequence>
<dbReference type="EMBL" id="RCHR01000001">
    <property type="protein sequence ID" value="RLL48363.1"/>
    <property type="molecule type" value="Genomic_DNA"/>
</dbReference>
<evidence type="ECO:0008006" key="3">
    <source>
        <dbReference type="Google" id="ProtNLM"/>
    </source>
</evidence>
<gene>
    <name evidence="1" type="ORF">D8M04_03625</name>
</gene>
<dbReference type="SUPFAM" id="SSF52540">
    <property type="entry name" value="P-loop containing nucleoside triphosphate hydrolases"/>
    <property type="match status" value="1"/>
</dbReference>
<comment type="caution">
    <text evidence="1">The sequence shown here is derived from an EMBL/GenBank/DDBJ whole genome shotgun (WGS) entry which is preliminary data.</text>
</comment>
<dbReference type="Pfam" id="PF07931">
    <property type="entry name" value="CPT"/>
    <property type="match status" value="1"/>
</dbReference>
<keyword evidence="2" id="KW-1185">Reference proteome</keyword>
<accession>A0A498DAJ5</accession>
<dbReference type="AlphaFoldDB" id="A0A498DAJ5"/>